<sequence>MLLWKKASWGRIVRGWPRPPGVCPERF</sequence>
<protein>
    <submittedName>
        <fullName evidence="1">Uncharacterized protein</fullName>
    </submittedName>
</protein>
<name>A0A4Z2E0X8_9TELE</name>
<organism evidence="1 2">
    <name type="scientific">Liparis tanakae</name>
    <name type="common">Tanaka's snailfish</name>
    <dbReference type="NCBI Taxonomy" id="230148"/>
    <lineage>
        <taxon>Eukaryota</taxon>
        <taxon>Metazoa</taxon>
        <taxon>Chordata</taxon>
        <taxon>Craniata</taxon>
        <taxon>Vertebrata</taxon>
        <taxon>Euteleostomi</taxon>
        <taxon>Actinopterygii</taxon>
        <taxon>Neopterygii</taxon>
        <taxon>Teleostei</taxon>
        <taxon>Neoteleostei</taxon>
        <taxon>Acanthomorphata</taxon>
        <taxon>Eupercaria</taxon>
        <taxon>Perciformes</taxon>
        <taxon>Cottioidei</taxon>
        <taxon>Cottales</taxon>
        <taxon>Liparidae</taxon>
        <taxon>Liparis</taxon>
    </lineage>
</organism>
<proteinExistence type="predicted"/>
<gene>
    <name evidence="1" type="ORF">EYF80_067845</name>
</gene>
<dbReference type="Proteomes" id="UP000314294">
    <property type="component" value="Unassembled WGS sequence"/>
</dbReference>
<evidence type="ECO:0000313" key="2">
    <source>
        <dbReference type="Proteomes" id="UP000314294"/>
    </source>
</evidence>
<keyword evidence="2" id="KW-1185">Reference proteome</keyword>
<reference evidence="1 2" key="1">
    <citation type="submission" date="2019-03" db="EMBL/GenBank/DDBJ databases">
        <title>First draft genome of Liparis tanakae, snailfish: a comprehensive survey of snailfish specific genes.</title>
        <authorList>
            <person name="Kim W."/>
            <person name="Song I."/>
            <person name="Jeong J.-H."/>
            <person name="Kim D."/>
            <person name="Kim S."/>
            <person name="Ryu S."/>
            <person name="Song J.Y."/>
            <person name="Lee S.K."/>
        </authorList>
    </citation>
    <scope>NUCLEOTIDE SEQUENCE [LARGE SCALE GENOMIC DNA]</scope>
    <source>
        <tissue evidence="1">Muscle</tissue>
    </source>
</reference>
<accession>A0A4Z2E0X8</accession>
<dbReference type="AlphaFoldDB" id="A0A4Z2E0X8"/>
<comment type="caution">
    <text evidence="1">The sequence shown here is derived from an EMBL/GenBank/DDBJ whole genome shotgun (WGS) entry which is preliminary data.</text>
</comment>
<dbReference type="EMBL" id="SRLO01024499">
    <property type="protein sequence ID" value="TNN22042.1"/>
    <property type="molecule type" value="Genomic_DNA"/>
</dbReference>
<evidence type="ECO:0000313" key="1">
    <source>
        <dbReference type="EMBL" id="TNN22042.1"/>
    </source>
</evidence>